<comment type="caution">
    <text evidence="4">The sequence shown here is derived from an EMBL/GenBank/DDBJ whole genome shotgun (WGS) entry which is preliminary data.</text>
</comment>
<feature type="chain" id="PRO_5041630600" description="Thioredoxin domain-containing protein" evidence="1">
    <location>
        <begin position="27"/>
        <end position="146"/>
    </location>
</feature>
<evidence type="ECO:0000313" key="4">
    <source>
        <dbReference type="EMBL" id="KAG2387530.1"/>
    </source>
</evidence>
<dbReference type="PRINTS" id="PR00421">
    <property type="entry name" value="THIOREDOXIN"/>
</dbReference>
<dbReference type="GO" id="GO:0005788">
    <property type="term" value="C:endoplasmic reticulum lumen"/>
    <property type="evidence" value="ECO:0007669"/>
    <property type="project" value="TreeGrafter"/>
</dbReference>
<gene>
    <name evidence="4" type="ORF">C9374_001124</name>
    <name evidence="3" type="ORF">C9374_013174</name>
</gene>
<reference evidence="4 5" key="1">
    <citation type="journal article" date="2018" name="BMC Genomics">
        <title>The genome of Naegleria lovaniensis, the basis for a comparative approach to unravel pathogenicity factors of the human pathogenic amoeba N. fowleri.</title>
        <authorList>
            <person name="Liechti N."/>
            <person name="Schurch N."/>
            <person name="Bruggmann R."/>
            <person name="Wittwer M."/>
        </authorList>
    </citation>
    <scope>NUCLEOTIDE SEQUENCE [LARGE SCALE GENOMIC DNA]</scope>
    <source>
        <strain evidence="4 5">ATCC 30569</strain>
    </source>
</reference>
<dbReference type="Pfam" id="PF00085">
    <property type="entry name" value="Thioredoxin"/>
    <property type="match status" value="1"/>
</dbReference>
<dbReference type="GeneID" id="68093580"/>
<dbReference type="InterPro" id="IPR036249">
    <property type="entry name" value="Thioredoxin-like_sf"/>
</dbReference>
<keyword evidence="1" id="KW-0732">Signal</keyword>
<proteinExistence type="predicted"/>
<dbReference type="AlphaFoldDB" id="A0AA88GRI3"/>
<evidence type="ECO:0000313" key="5">
    <source>
        <dbReference type="Proteomes" id="UP000816034"/>
    </source>
</evidence>
<accession>A0AA88GRI3</accession>
<dbReference type="Gene3D" id="3.40.30.10">
    <property type="entry name" value="Glutaredoxin"/>
    <property type="match status" value="1"/>
</dbReference>
<evidence type="ECO:0000259" key="2">
    <source>
        <dbReference type="PROSITE" id="PS51352"/>
    </source>
</evidence>
<dbReference type="CDD" id="cd02961">
    <property type="entry name" value="PDI_a_family"/>
    <property type="match status" value="1"/>
</dbReference>
<dbReference type="Proteomes" id="UP000816034">
    <property type="component" value="Unassembled WGS sequence"/>
</dbReference>
<dbReference type="RefSeq" id="XP_044551522.1">
    <property type="nucleotide sequence ID" value="XM_044686872.1"/>
</dbReference>
<evidence type="ECO:0000313" key="3">
    <source>
        <dbReference type="EMBL" id="KAG2372810.1"/>
    </source>
</evidence>
<keyword evidence="5" id="KW-1185">Reference proteome</keyword>
<reference evidence="4" key="2">
    <citation type="submission" date="2020-04" db="EMBL/GenBank/DDBJ databases">
        <authorList>
            <person name="Liechti N."/>
            <person name="Schuerch N."/>
            <person name="Bruggmann R."/>
            <person name="Wittwer M."/>
        </authorList>
    </citation>
    <scope>NUCLEOTIDE SEQUENCE</scope>
    <source>
        <strain evidence="4">ATCC 30569</strain>
    </source>
</reference>
<dbReference type="EMBL" id="PYSW02000067">
    <property type="protein sequence ID" value="KAG2372810.1"/>
    <property type="molecule type" value="Genomic_DNA"/>
</dbReference>
<name>A0AA88GRI3_NAELO</name>
<sequence>MKSTTTTLIVFCFLVCSLLFAQSILGGKPEDVMPGVAELTDQNFDTFIKSNKYVLVEFYAPWCGHCQAFSKSLGKLGKVVSESKRTDVKIAKVDGDKYESLSNRLNLEGFPTIYLFKDGNLKNPITHDGPMTAKGVLDFIYENSKK</sequence>
<protein>
    <recommendedName>
        <fullName evidence="2">Thioredoxin domain-containing protein</fullName>
    </recommendedName>
</protein>
<dbReference type="InterPro" id="IPR013766">
    <property type="entry name" value="Thioredoxin_domain"/>
</dbReference>
<dbReference type="PANTHER" id="PTHR45815">
    <property type="entry name" value="PROTEIN DISULFIDE-ISOMERASE A6"/>
    <property type="match status" value="1"/>
</dbReference>
<dbReference type="GO" id="GO:0015035">
    <property type="term" value="F:protein-disulfide reductase activity"/>
    <property type="evidence" value="ECO:0007669"/>
    <property type="project" value="TreeGrafter"/>
</dbReference>
<dbReference type="InterPro" id="IPR017937">
    <property type="entry name" value="Thioredoxin_CS"/>
</dbReference>
<feature type="domain" description="Thioredoxin" evidence="2">
    <location>
        <begin position="18"/>
        <end position="145"/>
    </location>
</feature>
<dbReference type="SUPFAM" id="SSF52833">
    <property type="entry name" value="Thioredoxin-like"/>
    <property type="match status" value="1"/>
</dbReference>
<dbReference type="EMBL" id="PYSW02000012">
    <property type="protein sequence ID" value="KAG2387530.1"/>
    <property type="molecule type" value="Genomic_DNA"/>
</dbReference>
<dbReference type="PROSITE" id="PS00194">
    <property type="entry name" value="THIOREDOXIN_1"/>
    <property type="match status" value="1"/>
</dbReference>
<organism evidence="4 5">
    <name type="scientific">Naegleria lovaniensis</name>
    <name type="common">Amoeba</name>
    <dbReference type="NCBI Taxonomy" id="51637"/>
    <lineage>
        <taxon>Eukaryota</taxon>
        <taxon>Discoba</taxon>
        <taxon>Heterolobosea</taxon>
        <taxon>Tetramitia</taxon>
        <taxon>Eutetramitia</taxon>
        <taxon>Vahlkampfiidae</taxon>
        <taxon>Naegleria</taxon>
    </lineage>
</organism>
<evidence type="ECO:0000256" key="1">
    <source>
        <dbReference type="SAM" id="SignalP"/>
    </source>
</evidence>
<feature type="signal peptide" evidence="1">
    <location>
        <begin position="1"/>
        <end position="26"/>
    </location>
</feature>
<dbReference type="PANTHER" id="PTHR45815:SF3">
    <property type="entry name" value="PROTEIN DISULFIDE-ISOMERASE A6"/>
    <property type="match status" value="1"/>
</dbReference>
<dbReference type="PROSITE" id="PS51352">
    <property type="entry name" value="THIOREDOXIN_2"/>
    <property type="match status" value="1"/>
</dbReference>
<dbReference type="GO" id="GO:0034976">
    <property type="term" value="P:response to endoplasmic reticulum stress"/>
    <property type="evidence" value="ECO:0007669"/>
    <property type="project" value="TreeGrafter"/>
</dbReference>